<dbReference type="Pfam" id="PF01925">
    <property type="entry name" value="TauE"/>
    <property type="match status" value="1"/>
</dbReference>
<evidence type="ECO:0000256" key="4">
    <source>
        <dbReference type="ARBA" id="ARBA00022989"/>
    </source>
</evidence>
<accession>A0ABW5X0L2</accession>
<dbReference type="PANTHER" id="PTHR43701">
    <property type="entry name" value="MEMBRANE TRANSPORTER PROTEIN MJ0441-RELATED"/>
    <property type="match status" value="1"/>
</dbReference>
<gene>
    <name evidence="7" type="ORF">ACFSX4_10810</name>
</gene>
<feature type="transmembrane region" description="Helical" evidence="6">
    <location>
        <begin position="81"/>
        <end position="101"/>
    </location>
</feature>
<keyword evidence="8" id="KW-1185">Reference proteome</keyword>
<dbReference type="InterPro" id="IPR002781">
    <property type="entry name" value="TM_pro_TauE-like"/>
</dbReference>
<organism evidence="7 8">
    <name type="scientific">Corticicoccus populi</name>
    <dbReference type="NCBI Taxonomy" id="1812821"/>
    <lineage>
        <taxon>Bacteria</taxon>
        <taxon>Bacillati</taxon>
        <taxon>Bacillota</taxon>
        <taxon>Bacilli</taxon>
        <taxon>Bacillales</taxon>
        <taxon>Staphylococcaceae</taxon>
        <taxon>Corticicoccus</taxon>
    </lineage>
</organism>
<feature type="transmembrane region" description="Helical" evidence="6">
    <location>
        <begin position="157"/>
        <end position="180"/>
    </location>
</feature>
<dbReference type="InterPro" id="IPR051598">
    <property type="entry name" value="TSUP/Inactive_protease-like"/>
</dbReference>
<reference evidence="8" key="1">
    <citation type="journal article" date="2019" name="Int. J. Syst. Evol. Microbiol.">
        <title>The Global Catalogue of Microorganisms (GCM) 10K type strain sequencing project: providing services to taxonomists for standard genome sequencing and annotation.</title>
        <authorList>
            <consortium name="The Broad Institute Genomics Platform"/>
            <consortium name="The Broad Institute Genome Sequencing Center for Infectious Disease"/>
            <person name="Wu L."/>
            <person name="Ma J."/>
        </authorList>
    </citation>
    <scope>NUCLEOTIDE SEQUENCE [LARGE SCALE GENOMIC DNA]</scope>
    <source>
        <strain evidence="8">KCTC 33575</strain>
    </source>
</reference>
<feature type="transmembrane region" description="Helical" evidence="6">
    <location>
        <begin position="221"/>
        <end position="239"/>
    </location>
</feature>
<dbReference type="Proteomes" id="UP001597519">
    <property type="component" value="Unassembled WGS sequence"/>
</dbReference>
<evidence type="ECO:0000313" key="7">
    <source>
        <dbReference type="EMBL" id="MFD2830953.1"/>
    </source>
</evidence>
<evidence type="ECO:0000256" key="1">
    <source>
        <dbReference type="ARBA" id="ARBA00004141"/>
    </source>
</evidence>
<protein>
    <recommendedName>
        <fullName evidence="6">Probable membrane transporter protein</fullName>
    </recommendedName>
</protein>
<sequence>MITLFLLLTGLIAAVVGSLVGLGGGIIIVPMLIFLGIELNMLEGITPQTAIGTSSMVLVFIGLSSIISYNRSKQVDIKNGMYFIIGAIPGAFLGSYTSGLFTIDSMRIYFGLFIILVSFILIFRDKIKPSRMFQNEKYIKPHTDGKGEVHYYGFPPYIGIAGSFIAGFTSGLFGVGGGALMTPMMILLFLMPPSIAVGTSMFIVFFSSLGGAMGHMFQGNINYLYAAVLIPAAYIGAKIGVRINRKFSSDAIVTALRVVLLLLGLYMIVQGFS</sequence>
<keyword evidence="6" id="KW-1003">Cell membrane</keyword>
<dbReference type="EMBL" id="JBHUOQ010000004">
    <property type="protein sequence ID" value="MFD2830953.1"/>
    <property type="molecule type" value="Genomic_DNA"/>
</dbReference>
<feature type="transmembrane region" description="Helical" evidence="6">
    <location>
        <begin position="107"/>
        <end position="123"/>
    </location>
</feature>
<evidence type="ECO:0000313" key="8">
    <source>
        <dbReference type="Proteomes" id="UP001597519"/>
    </source>
</evidence>
<keyword evidence="5 6" id="KW-0472">Membrane</keyword>
<dbReference type="RefSeq" id="WP_377775381.1">
    <property type="nucleotide sequence ID" value="NZ_JBHUOQ010000004.1"/>
</dbReference>
<dbReference type="PANTHER" id="PTHR43701:SF2">
    <property type="entry name" value="MEMBRANE TRANSPORTER PROTEIN YJNA-RELATED"/>
    <property type="match status" value="1"/>
</dbReference>
<proteinExistence type="inferred from homology"/>
<keyword evidence="4 6" id="KW-1133">Transmembrane helix</keyword>
<name>A0ABW5X0L2_9STAP</name>
<evidence type="ECO:0000256" key="6">
    <source>
        <dbReference type="RuleBase" id="RU363041"/>
    </source>
</evidence>
<comment type="caution">
    <text evidence="7">The sequence shown here is derived from an EMBL/GenBank/DDBJ whole genome shotgun (WGS) entry which is preliminary data.</text>
</comment>
<comment type="subcellular location">
    <subcellularLocation>
        <location evidence="6">Cell membrane</location>
        <topology evidence="6">Multi-pass membrane protein</topology>
    </subcellularLocation>
    <subcellularLocation>
        <location evidence="1">Membrane</location>
        <topology evidence="1">Multi-pass membrane protein</topology>
    </subcellularLocation>
</comment>
<evidence type="ECO:0000256" key="3">
    <source>
        <dbReference type="ARBA" id="ARBA00022692"/>
    </source>
</evidence>
<keyword evidence="3 6" id="KW-0812">Transmembrane</keyword>
<feature type="transmembrane region" description="Helical" evidence="6">
    <location>
        <begin position="49"/>
        <end position="69"/>
    </location>
</feature>
<feature type="transmembrane region" description="Helical" evidence="6">
    <location>
        <begin position="251"/>
        <end position="269"/>
    </location>
</feature>
<feature type="transmembrane region" description="Helical" evidence="6">
    <location>
        <begin position="7"/>
        <end position="37"/>
    </location>
</feature>
<comment type="similarity">
    <text evidence="2 6">Belongs to the 4-toluene sulfonate uptake permease (TSUP) (TC 2.A.102) family.</text>
</comment>
<feature type="transmembrane region" description="Helical" evidence="6">
    <location>
        <begin position="186"/>
        <end position="209"/>
    </location>
</feature>
<evidence type="ECO:0000256" key="5">
    <source>
        <dbReference type="ARBA" id="ARBA00023136"/>
    </source>
</evidence>
<evidence type="ECO:0000256" key="2">
    <source>
        <dbReference type="ARBA" id="ARBA00009142"/>
    </source>
</evidence>